<dbReference type="OrthoDB" id="4857813at2"/>
<dbReference type="Proteomes" id="UP000219565">
    <property type="component" value="Unassembled WGS sequence"/>
</dbReference>
<dbReference type="EMBL" id="OBEG01000009">
    <property type="protein sequence ID" value="SNY89648.1"/>
    <property type="molecule type" value="Genomic_DNA"/>
</dbReference>
<dbReference type="GO" id="GO:0016042">
    <property type="term" value="P:lipid catabolic process"/>
    <property type="evidence" value="ECO:0007669"/>
    <property type="project" value="InterPro"/>
</dbReference>
<protein>
    <recommendedName>
        <fullName evidence="3">Secretory lipase</fullName>
    </recommendedName>
</protein>
<dbReference type="Gene3D" id="3.40.50.1820">
    <property type="entry name" value="alpha/beta hydrolase"/>
    <property type="match status" value="1"/>
</dbReference>
<evidence type="ECO:0000313" key="1">
    <source>
        <dbReference type="EMBL" id="SNY89648.1"/>
    </source>
</evidence>
<dbReference type="PANTHER" id="PTHR34853:SF1">
    <property type="entry name" value="LIPASE 5"/>
    <property type="match status" value="1"/>
</dbReference>
<dbReference type="STRING" id="1379680.GCA_001612615_04571"/>
<dbReference type="InterPro" id="IPR029058">
    <property type="entry name" value="AB_hydrolase_fold"/>
</dbReference>
<dbReference type="SUPFAM" id="SSF53474">
    <property type="entry name" value="alpha/beta-Hydrolases"/>
    <property type="match status" value="1"/>
</dbReference>
<evidence type="ECO:0000313" key="2">
    <source>
        <dbReference type="Proteomes" id="UP000219565"/>
    </source>
</evidence>
<dbReference type="RefSeq" id="WP_097248304.1">
    <property type="nucleotide sequence ID" value="NZ_JAMTCV010000012.1"/>
</dbReference>
<proteinExistence type="predicted"/>
<dbReference type="Gene3D" id="1.10.260.160">
    <property type="match status" value="1"/>
</dbReference>
<dbReference type="GO" id="GO:0004806">
    <property type="term" value="F:triacylglycerol lipase activity"/>
    <property type="evidence" value="ECO:0007669"/>
    <property type="project" value="InterPro"/>
</dbReference>
<dbReference type="PANTHER" id="PTHR34853">
    <property type="match status" value="1"/>
</dbReference>
<keyword evidence="2" id="KW-1185">Reference proteome</keyword>
<gene>
    <name evidence="1" type="ORF">SAMN04244553_6667</name>
</gene>
<name>A0A285LXL6_9NOCA</name>
<accession>A0A285LXL6</accession>
<sequence length="413" mass="43285">MATEENFRSAGSSSRRAIRSSAALVAALALLLGGLVGCGAQRDGVTPAPGEVVSVTQVLGATTEQTAAYLNQWTIQTPVRNGVDAYRVVYRTSAPDGADTTASGLVVLPRGEARRLPVVSYAHGTIVRKDEAPSADAETDRARTVLFAAAGYAAVAPDYLGLGEGPGSHPYAHAPTEASASADLLLAARAVAEREGRELDGTLLVTGFSQGGQAAMALAQRVAAEPSLGFTLAGVAAVSGPYALQEVQKPAAFDGRITPRAAVLYIAYWLTAMNRIYHLYDDPSEAFQPPYAERVEQLFDGRHDILAVSTGLPATPRELLTPRFQELALDPTGAALRAMTDSDGVCDWTPRAPVRLYVSSADRSVPAANAELCRADLGDRASVIDLGPVDHSVTVRLALPQALAWFGELAPAP</sequence>
<dbReference type="InterPro" id="IPR005152">
    <property type="entry name" value="Lipase_secreted"/>
</dbReference>
<dbReference type="PIRSF" id="PIRSF029171">
    <property type="entry name" value="Esterase_LipA"/>
    <property type="match status" value="1"/>
</dbReference>
<dbReference type="AlphaFoldDB" id="A0A285LXL6"/>
<reference evidence="1 2" key="1">
    <citation type="submission" date="2017-09" db="EMBL/GenBank/DDBJ databases">
        <authorList>
            <person name="Ehlers B."/>
            <person name="Leendertz F.H."/>
        </authorList>
    </citation>
    <scope>NUCLEOTIDE SEQUENCE [LARGE SCALE GENOMIC DNA]</scope>
    <source>
        <strain evidence="1 2">DSM 45537</strain>
    </source>
</reference>
<organism evidence="1 2">
    <name type="scientific">Nocardia amikacinitolerans</name>
    <dbReference type="NCBI Taxonomy" id="756689"/>
    <lineage>
        <taxon>Bacteria</taxon>
        <taxon>Bacillati</taxon>
        <taxon>Actinomycetota</taxon>
        <taxon>Actinomycetes</taxon>
        <taxon>Mycobacteriales</taxon>
        <taxon>Nocardiaceae</taxon>
        <taxon>Nocardia</taxon>
    </lineage>
</organism>
<evidence type="ECO:0008006" key="3">
    <source>
        <dbReference type="Google" id="ProtNLM"/>
    </source>
</evidence>